<sequence length="94" mass="11252">MKILISYDIPNDKKRNKIAHILEAYGYRVNYSVFECEINQTKFKKLKAELLTLLNPKTDNIRFYFLCQKCIEKSFILHPNKDKNVFTPDNDLFF</sequence>
<dbReference type="HAMAP" id="MF_01471">
    <property type="entry name" value="Cas2"/>
    <property type="match status" value="1"/>
</dbReference>
<dbReference type="AlphaFoldDB" id="A0A698FVG4"/>
<dbReference type="InterPro" id="IPR019199">
    <property type="entry name" value="Virulence_VapD/CRISPR_Cas2"/>
</dbReference>
<keyword evidence="3 9" id="KW-0540">Nuclease</keyword>
<evidence type="ECO:0000256" key="1">
    <source>
        <dbReference type="ARBA" id="ARBA00001946"/>
    </source>
</evidence>
<evidence type="ECO:0000313" key="11">
    <source>
        <dbReference type="Proteomes" id="UP000440714"/>
    </source>
</evidence>
<evidence type="ECO:0000256" key="6">
    <source>
        <dbReference type="ARBA" id="ARBA00022801"/>
    </source>
</evidence>
<gene>
    <name evidence="9 10" type="primary">cas2</name>
    <name evidence="10" type="ORF">F5R70_01670</name>
</gene>
<name>A0A698FVG4_CAMLA</name>
<dbReference type="InterPro" id="IPR021127">
    <property type="entry name" value="CRISPR_associated_Cas2"/>
</dbReference>
<dbReference type="Pfam" id="PF09827">
    <property type="entry name" value="CRISPR_Cas2"/>
    <property type="match status" value="1"/>
</dbReference>
<dbReference type="GO" id="GO:0043571">
    <property type="term" value="P:maintenance of CRISPR repeat elements"/>
    <property type="evidence" value="ECO:0007669"/>
    <property type="project" value="UniProtKB-UniRule"/>
</dbReference>
<dbReference type="GO" id="GO:0051607">
    <property type="term" value="P:defense response to virus"/>
    <property type="evidence" value="ECO:0007669"/>
    <property type="project" value="UniProtKB-UniRule"/>
</dbReference>
<dbReference type="PANTHER" id="PTHR34405">
    <property type="entry name" value="CRISPR-ASSOCIATED ENDORIBONUCLEASE CAS2"/>
    <property type="match status" value="1"/>
</dbReference>
<evidence type="ECO:0000256" key="3">
    <source>
        <dbReference type="ARBA" id="ARBA00022722"/>
    </source>
</evidence>
<evidence type="ECO:0000256" key="2">
    <source>
        <dbReference type="ARBA" id="ARBA00009959"/>
    </source>
</evidence>
<dbReference type="GO" id="GO:0016787">
    <property type="term" value="F:hydrolase activity"/>
    <property type="evidence" value="ECO:0007669"/>
    <property type="project" value="UniProtKB-KW"/>
</dbReference>
<comment type="subunit">
    <text evidence="9">Homodimer, forms a heterotetramer with a Cas1 homodimer.</text>
</comment>
<protein>
    <recommendedName>
        <fullName evidence="9">CRISPR-associated endoribonuclease Cas2</fullName>
        <ecNumber evidence="9">3.1.-.-</ecNumber>
    </recommendedName>
</protein>
<evidence type="ECO:0000256" key="8">
    <source>
        <dbReference type="ARBA" id="ARBA00023118"/>
    </source>
</evidence>
<dbReference type="PANTHER" id="PTHR34405:SF3">
    <property type="entry name" value="CRISPR-ASSOCIATED ENDORIBONUCLEASE CAS2 3"/>
    <property type="match status" value="1"/>
</dbReference>
<dbReference type="GO" id="GO:0046872">
    <property type="term" value="F:metal ion binding"/>
    <property type="evidence" value="ECO:0007669"/>
    <property type="project" value="UniProtKB-UniRule"/>
</dbReference>
<dbReference type="NCBIfam" id="TIGR01573">
    <property type="entry name" value="cas2"/>
    <property type="match status" value="1"/>
</dbReference>
<dbReference type="EC" id="3.1.-.-" evidence="9"/>
<accession>A0A698FVG4</accession>
<keyword evidence="4 9" id="KW-0479">Metal-binding</keyword>
<comment type="cofactor">
    <cofactor evidence="1 9">
        <name>Mg(2+)</name>
        <dbReference type="ChEBI" id="CHEBI:18420"/>
    </cofactor>
</comment>
<evidence type="ECO:0000256" key="5">
    <source>
        <dbReference type="ARBA" id="ARBA00022759"/>
    </source>
</evidence>
<evidence type="ECO:0000256" key="7">
    <source>
        <dbReference type="ARBA" id="ARBA00022842"/>
    </source>
</evidence>
<dbReference type="Gene3D" id="3.30.70.240">
    <property type="match status" value="1"/>
</dbReference>
<evidence type="ECO:0000313" key="10">
    <source>
        <dbReference type="EMBL" id="ECW8954156.1"/>
    </source>
</evidence>
<comment type="function">
    <text evidence="9">CRISPR (clustered regularly interspaced short palindromic repeat), is an adaptive immune system that provides protection against mobile genetic elements (viruses, transposable elements and conjugative plasmids). CRISPR clusters contain sequences complementary to antecedent mobile elements and target invading nucleic acids. CRISPR clusters are transcribed and processed into CRISPR RNA (crRNA). Functions as a ssRNA-specific endoribonuclease. Involved in the integration of spacer DNA into the CRISPR cassette.</text>
</comment>
<keyword evidence="5 9" id="KW-0255">Endonuclease</keyword>
<keyword evidence="8 9" id="KW-0051">Antiviral defense</keyword>
<keyword evidence="6 9" id="KW-0378">Hydrolase</keyword>
<dbReference type="Proteomes" id="UP000440714">
    <property type="component" value="Unassembled WGS sequence"/>
</dbReference>
<organism evidence="10 11">
    <name type="scientific">Campylobacter lari</name>
    <dbReference type="NCBI Taxonomy" id="201"/>
    <lineage>
        <taxon>Bacteria</taxon>
        <taxon>Pseudomonadati</taxon>
        <taxon>Campylobacterota</taxon>
        <taxon>Epsilonproteobacteria</taxon>
        <taxon>Campylobacterales</taxon>
        <taxon>Campylobacteraceae</taxon>
        <taxon>Campylobacter</taxon>
    </lineage>
</organism>
<evidence type="ECO:0000256" key="9">
    <source>
        <dbReference type="HAMAP-Rule" id="MF_01471"/>
    </source>
</evidence>
<dbReference type="RefSeq" id="WP_214097598.1">
    <property type="nucleotide sequence ID" value="NZ_CP176583.1"/>
</dbReference>
<dbReference type="CDD" id="cd09725">
    <property type="entry name" value="Cas2_I_II_III"/>
    <property type="match status" value="1"/>
</dbReference>
<keyword evidence="7 9" id="KW-0460">Magnesium</keyword>
<feature type="binding site" evidence="9">
    <location>
        <position position="8"/>
    </location>
    <ligand>
        <name>Mg(2+)</name>
        <dbReference type="ChEBI" id="CHEBI:18420"/>
        <note>catalytic</note>
    </ligand>
</feature>
<comment type="similarity">
    <text evidence="2 9">Belongs to the CRISPR-associated endoribonuclease Cas2 protein family.</text>
</comment>
<comment type="caution">
    <text evidence="10">The sequence shown here is derived from an EMBL/GenBank/DDBJ whole genome shotgun (WGS) entry which is preliminary data.</text>
</comment>
<proteinExistence type="inferred from homology"/>
<dbReference type="GO" id="GO:0004521">
    <property type="term" value="F:RNA endonuclease activity"/>
    <property type="evidence" value="ECO:0007669"/>
    <property type="project" value="InterPro"/>
</dbReference>
<reference evidence="10 11" key="1">
    <citation type="submission" date="2019-09" db="EMBL/GenBank/DDBJ databases">
        <authorList>
            <consortium name="PulseNet: The National Subtyping Network for Foodborne Disease Surveillance"/>
            <person name="Tarr C.L."/>
            <person name="Trees E."/>
            <person name="Katz L.S."/>
            <person name="Carleton-Romer H.A."/>
            <person name="Stroika S."/>
            <person name="Kucerova Z."/>
            <person name="Roache K.F."/>
            <person name="Sabol A.L."/>
            <person name="Besser J."/>
            <person name="Gerner-Smidt P."/>
        </authorList>
    </citation>
    <scope>NUCLEOTIDE SEQUENCE [LARGE SCALE GENOMIC DNA]</scope>
    <source>
        <strain evidence="10 11">PNUSAC011760</strain>
    </source>
</reference>
<dbReference type="SUPFAM" id="SSF143430">
    <property type="entry name" value="TTP0101/SSO1404-like"/>
    <property type="match status" value="1"/>
</dbReference>
<dbReference type="EMBL" id="AAKYAN010000002">
    <property type="protein sequence ID" value="ECW8954156.1"/>
    <property type="molecule type" value="Genomic_DNA"/>
</dbReference>
<evidence type="ECO:0000256" key="4">
    <source>
        <dbReference type="ARBA" id="ARBA00022723"/>
    </source>
</evidence>